<proteinExistence type="predicted"/>
<dbReference type="RefSeq" id="WP_094473079.1">
    <property type="nucleotide sequence ID" value="NZ_NOXT01000091.1"/>
</dbReference>
<sequence length="611" mass="67654">MDAQAIDIAFRVGVTGSTRVVDDPASDLGRQLHAALLCIRQHMIDCAGEAALRAIRSAAPTRLHIVSPLAEGADRLVARVALALDGTQPQPDCRVRLEAPLPFAQAEYEQSFVQSDDPSGSIEAFRALLAQATAVQILDGERQPDRVRHNSYRAVGRTVVRNCDLLIVVEDPAQLVKGPGGTSEIAAYAEQMGVPKLVFDGLGRAPPRWISSGNGAQMPGDACQAAGAYVRQTLMPPPAHQDRTSLLHRVRGWFGVVHDPVQMFLRENHLHNFNIWRVRDAALGATMRFAKCEFEETAHASDGNHWLLHSYRRHRPDRPSSSIAAQLATKYQQRYRSSYLVVLASAALALAIAGFAVGGLAPKPLQAIELALLAVIALLWGFNEIMEWHQRYIAYRFLAELERFTKVLMSVGRTAPHGRLDQAVTGPYRWVVWYYQAQTRSRGISPMIANAGSKAHIKEQLETLVSQQIRFHTRRSKQCKGMHEFLGRWAIRLFIVTFVCVALKVSILPLIPDKSLVKSIGSALAVLALLCPIFGVTIFGLRAYEEFELLENQSNWLMRELASIQGRIQEIQSETPLALQQLGTETTKLVQLLLHDVSGWAQTFTVKAIEG</sequence>
<reference evidence="2 3" key="1">
    <citation type="submission" date="2017-07" db="EMBL/GenBank/DDBJ databases">
        <title>Sandarakinorhabdus cyanobacteriorum sp. nov., a novel bacterium isolated from cyanobacterial aggregates in a eutrophic lake.</title>
        <authorList>
            <person name="Cai H."/>
        </authorList>
    </citation>
    <scope>NUCLEOTIDE SEQUENCE [LARGE SCALE GENOMIC DNA]</scope>
    <source>
        <strain evidence="2 3">TH057</strain>
    </source>
</reference>
<evidence type="ECO:0000313" key="2">
    <source>
        <dbReference type="EMBL" id="OYQ31124.1"/>
    </source>
</evidence>
<organism evidence="2 3">
    <name type="scientific">Sandarakinorhabdus cyanobacteriorum</name>
    <dbReference type="NCBI Taxonomy" id="1981098"/>
    <lineage>
        <taxon>Bacteria</taxon>
        <taxon>Pseudomonadati</taxon>
        <taxon>Pseudomonadota</taxon>
        <taxon>Alphaproteobacteria</taxon>
        <taxon>Sphingomonadales</taxon>
        <taxon>Sphingosinicellaceae</taxon>
        <taxon>Sandarakinorhabdus</taxon>
    </lineage>
</organism>
<dbReference type="OrthoDB" id="2968017at2"/>
<evidence type="ECO:0000313" key="3">
    <source>
        <dbReference type="Proteomes" id="UP000216991"/>
    </source>
</evidence>
<feature type="transmembrane region" description="Helical" evidence="1">
    <location>
        <begin position="523"/>
        <end position="544"/>
    </location>
</feature>
<dbReference type="AlphaFoldDB" id="A0A255YQZ2"/>
<dbReference type="Gene3D" id="3.40.50.450">
    <property type="match status" value="1"/>
</dbReference>
<protein>
    <recommendedName>
        <fullName evidence="4">SMODS and SLOG-associating 2TM effector domain-containing protein</fullName>
    </recommendedName>
</protein>
<gene>
    <name evidence="2" type="ORF">CHU93_05155</name>
</gene>
<keyword evidence="1" id="KW-1133">Transmembrane helix</keyword>
<accession>A0A255YQZ2</accession>
<dbReference type="EMBL" id="NOXT01000091">
    <property type="protein sequence ID" value="OYQ31124.1"/>
    <property type="molecule type" value="Genomic_DNA"/>
</dbReference>
<feature type="transmembrane region" description="Helical" evidence="1">
    <location>
        <begin position="339"/>
        <end position="361"/>
    </location>
</feature>
<dbReference type="Proteomes" id="UP000216991">
    <property type="component" value="Unassembled WGS sequence"/>
</dbReference>
<keyword evidence="1" id="KW-0472">Membrane</keyword>
<keyword evidence="1" id="KW-0812">Transmembrane</keyword>
<evidence type="ECO:0000256" key="1">
    <source>
        <dbReference type="SAM" id="Phobius"/>
    </source>
</evidence>
<feature type="transmembrane region" description="Helical" evidence="1">
    <location>
        <begin position="489"/>
        <end position="511"/>
    </location>
</feature>
<name>A0A255YQZ2_9SPHN</name>
<feature type="transmembrane region" description="Helical" evidence="1">
    <location>
        <begin position="367"/>
        <end position="386"/>
    </location>
</feature>
<comment type="caution">
    <text evidence="2">The sequence shown here is derived from an EMBL/GenBank/DDBJ whole genome shotgun (WGS) entry which is preliminary data.</text>
</comment>
<keyword evidence="3" id="KW-1185">Reference proteome</keyword>
<evidence type="ECO:0008006" key="4">
    <source>
        <dbReference type="Google" id="ProtNLM"/>
    </source>
</evidence>